<feature type="domain" description="Peptidase C1A papain C-terminal" evidence="3">
    <location>
        <begin position="1"/>
        <end position="159"/>
    </location>
</feature>
<dbReference type="GO" id="GO:0008234">
    <property type="term" value="F:cysteine-type peptidase activity"/>
    <property type="evidence" value="ECO:0007669"/>
    <property type="project" value="InterPro"/>
</dbReference>
<evidence type="ECO:0000259" key="3">
    <source>
        <dbReference type="SMART" id="SM00645"/>
    </source>
</evidence>
<dbReference type="GO" id="GO:0006508">
    <property type="term" value="P:proteolysis"/>
    <property type="evidence" value="ECO:0007669"/>
    <property type="project" value="InterPro"/>
</dbReference>
<dbReference type="PROSITE" id="PS00640">
    <property type="entry name" value="THIOL_PROTEASE_ASN"/>
    <property type="match status" value="1"/>
</dbReference>
<dbReference type="AlphaFoldDB" id="A0A3S3QZ71"/>
<dbReference type="InterPro" id="IPR000668">
    <property type="entry name" value="Peptidase_C1A_C"/>
</dbReference>
<dbReference type="SUPFAM" id="SSF54001">
    <property type="entry name" value="Cysteine proteinases"/>
    <property type="match status" value="1"/>
</dbReference>
<evidence type="ECO:0000256" key="1">
    <source>
        <dbReference type="ARBA" id="ARBA00008455"/>
    </source>
</evidence>
<feature type="non-terminal residue" evidence="4">
    <location>
        <position position="1"/>
    </location>
</feature>
<dbReference type="PANTHER" id="PTHR12411">
    <property type="entry name" value="CYSTEINE PROTEASE FAMILY C1-RELATED"/>
    <property type="match status" value="1"/>
</dbReference>
<dbReference type="EMBL" id="NCKU01000275">
    <property type="protein sequence ID" value="RWS16188.1"/>
    <property type="molecule type" value="Genomic_DNA"/>
</dbReference>
<dbReference type="InterPro" id="IPR025660">
    <property type="entry name" value="Pept_his_AS"/>
</dbReference>
<gene>
    <name evidence="4" type="ORF">B4U79_08194</name>
</gene>
<evidence type="ECO:0000313" key="5">
    <source>
        <dbReference type="Proteomes" id="UP000285301"/>
    </source>
</evidence>
<accession>A0A3S3QZ71</accession>
<dbReference type="InterPro" id="IPR038765">
    <property type="entry name" value="Papain-like_cys_pep_sf"/>
</dbReference>
<keyword evidence="2" id="KW-1015">Disulfide bond</keyword>
<dbReference type="SMART" id="SM00645">
    <property type="entry name" value="Pept_C1"/>
    <property type="match status" value="1"/>
</dbReference>
<keyword evidence="5" id="KW-1185">Reference proteome</keyword>
<dbReference type="OrthoDB" id="640249at2759"/>
<dbReference type="Pfam" id="PF00112">
    <property type="entry name" value="Peptidase_C1"/>
    <property type="match status" value="1"/>
</dbReference>
<evidence type="ECO:0000256" key="2">
    <source>
        <dbReference type="ARBA" id="ARBA00023157"/>
    </source>
</evidence>
<reference evidence="4 5" key="1">
    <citation type="journal article" date="2018" name="Gigascience">
        <title>Genomes of trombidid mites reveal novel predicted allergens and laterally-transferred genes associated with secondary metabolism.</title>
        <authorList>
            <person name="Dong X."/>
            <person name="Chaisiri K."/>
            <person name="Xia D."/>
            <person name="Armstrong S.D."/>
            <person name="Fang Y."/>
            <person name="Donnelly M.J."/>
            <person name="Kadowaki T."/>
            <person name="McGarry J.W."/>
            <person name="Darby A.C."/>
            <person name="Makepeace B.L."/>
        </authorList>
    </citation>
    <scope>NUCLEOTIDE SEQUENCE [LARGE SCALE GENOMIC DNA]</scope>
    <source>
        <strain evidence="4">UoL-WK</strain>
    </source>
</reference>
<organism evidence="4 5">
    <name type="scientific">Dinothrombium tinctorium</name>
    <dbReference type="NCBI Taxonomy" id="1965070"/>
    <lineage>
        <taxon>Eukaryota</taxon>
        <taxon>Metazoa</taxon>
        <taxon>Ecdysozoa</taxon>
        <taxon>Arthropoda</taxon>
        <taxon>Chelicerata</taxon>
        <taxon>Arachnida</taxon>
        <taxon>Acari</taxon>
        <taxon>Acariformes</taxon>
        <taxon>Trombidiformes</taxon>
        <taxon>Prostigmata</taxon>
        <taxon>Anystina</taxon>
        <taxon>Parasitengona</taxon>
        <taxon>Trombidioidea</taxon>
        <taxon>Trombidiidae</taxon>
        <taxon>Dinothrombium</taxon>
    </lineage>
</organism>
<dbReference type="InterPro" id="IPR013128">
    <property type="entry name" value="Peptidase_C1A"/>
</dbReference>
<comment type="similarity">
    <text evidence="1">Belongs to the peptidase C1 family.</text>
</comment>
<sequence>GLYHSHKGCQPYEIPACEHHTNGSLPPCKSGGRTPKCVHLCEKGYNKSYSEDKYYGRRAYAVSEEESQIQMEIMKNGPVEGAFTVYSDFLNYKSGVYKRHSHFPLGGHAIRILGWGVENATPYWLVANSWNTDWGDKGYFKILRGSNECGIESDINAGLPRIN</sequence>
<name>A0A3S3QZ71_9ACAR</name>
<evidence type="ECO:0000313" key="4">
    <source>
        <dbReference type="EMBL" id="RWS16188.1"/>
    </source>
</evidence>
<comment type="caution">
    <text evidence="4">The sequence shown here is derived from an EMBL/GenBank/DDBJ whole genome shotgun (WGS) entry which is preliminary data.</text>
</comment>
<dbReference type="STRING" id="1965070.A0A3S3QZ71"/>
<dbReference type="Proteomes" id="UP000285301">
    <property type="component" value="Unassembled WGS sequence"/>
</dbReference>
<dbReference type="InterPro" id="IPR025661">
    <property type="entry name" value="Pept_asp_AS"/>
</dbReference>
<proteinExistence type="inferred from homology"/>
<dbReference type="PROSITE" id="PS00639">
    <property type="entry name" value="THIOL_PROTEASE_HIS"/>
    <property type="match status" value="1"/>
</dbReference>
<protein>
    <submittedName>
        <fullName evidence="4">Cathepsin b-like protein</fullName>
    </submittedName>
</protein>
<dbReference type="Gene3D" id="3.90.70.10">
    <property type="entry name" value="Cysteine proteinases"/>
    <property type="match status" value="1"/>
</dbReference>